<accession>U7Q8Z9</accession>
<dbReference type="AlphaFoldDB" id="U7Q8Z9"/>
<comment type="caution">
    <text evidence="1">The sequence shown here is derived from an EMBL/GenBank/DDBJ whole genome shotgun (WGS) entry which is preliminary data.</text>
</comment>
<evidence type="ECO:0000313" key="2">
    <source>
        <dbReference type="Proteomes" id="UP000017127"/>
    </source>
</evidence>
<dbReference type="RefSeq" id="WP_023069430.1">
    <property type="nucleotide sequence ID" value="NZ_AUZM01000107.1"/>
</dbReference>
<organism evidence="1 2">
    <name type="scientific">Lyngbya aestuarii BL J</name>
    <dbReference type="NCBI Taxonomy" id="1348334"/>
    <lineage>
        <taxon>Bacteria</taxon>
        <taxon>Bacillati</taxon>
        <taxon>Cyanobacteriota</taxon>
        <taxon>Cyanophyceae</taxon>
        <taxon>Oscillatoriophycideae</taxon>
        <taxon>Oscillatoriales</taxon>
        <taxon>Microcoleaceae</taxon>
        <taxon>Lyngbya</taxon>
    </lineage>
</organism>
<keyword evidence="2" id="KW-1185">Reference proteome</keyword>
<dbReference type="OrthoDB" id="468671at2"/>
<gene>
    <name evidence="1" type="ORF">M595_5758</name>
</gene>
<name>U7Q8Z9_9CYAN</name>
<protein>
    <submittedName>
        <fullName evidence="1">Uncharacterized protein</fullName>
    </submittedName>
</protein>
<proteinExistence type="predicted"/>
<evidence type="ECO:0000313" key="1">
    <source>
        <dbReference type="EMBL" id="ERT04299.1"/>
    </source>
</evidence>
<sequence>MENEISSANVTYGAAFAVHELNLSTGTGARAISGIRRNLGLTEEELPGQEGSFAEYKNLQPGMYKIGVWLESQEREPESKDILFAWNQRDVIAIADTKFIIGKNTGFYEMIPLMTAEVEVPYGYLAIILVDETSKTRTTIAHVKELSRIKDLPYPVPIVYDNQNHEIFGSGGYNEPYGYANSGTGSRAASSLDKFIGFSDPIIQQGVEGLIPTEGSIIAYSVTPGQYKITWELISSDNNLTNDGFFIWNGNELLLGGKRELCTYQVTSTRFSSGKVTTEIPVSKNLCFIAFDTETKTGTTEIRIHRIERIGNLSGISIFPAHVSILKNPLSMATKAINSYRHNRMGFPNSQDIPVPQTYSLESWNLEWQRGYNWYWHHINLDGQDDSTLNQEKQKFDMTTALANEEFKNAFCQAIGTAGLEALAIFNYATGFDETAAQFAGESDEDLWAYYLVKALYALAAEIGKRNNIEENILTVIIPGAHNILSKYLEEVQISGQYSMQMLVNFLLRIKDENYLPPFFQSPEMSQQLYDLWVDSWGLD</sequence>
<dbReference type="EMBL" id="AUZM01000107">
    <property type="protein sequence ID" value="ERT04299.1"/>
    <property type="molecule type" value="Genomic_DNA"/>
</dbReference>
<dbReference type="Proteomes" id="UP000017127">
    <property type="component" value="Unassembled WGS sequence"/>
</dbReference>
<reference evidence="1 2" key="1">
    <citation type="journal article" date="2013" name="Front. Microbiol.">
        <title>Comparative genomic analyses of the cyanobacterium, Lyngbya aestuarii BL J, a powerful hydrogen producer.</title>
        <authorList>
            <person name="Kothari A."/>
            <person name="Vaughn M."/>
            <person name="Garcia-Pichel F."/>
        </authorList>
    </citation>
    <scope>NUCLEOTIDE SEQUENCE [LARGE SCALE GENOMIC DNA]</scope>
    <source>
        <strain evidence="1 2">BL J</strain>
    </source>
</reference>